<evidence type="ECO:0000313" key="3">
    <source>
        <dbReference type="Proteomes" id="UP000321947"/>
    </source>
</evidence>
<accession>A0A5D3CJR7</accession>
<name>A0A5D3CJR7_CUCMM</name>
<feature type="compositionally biased region" description="Basic and acidic residues" evidence="1">
    <location>
        <begin position="87"/>
        <end position="96"/>
    </location>
</feature>
<dbReference type="AlphaFoldDB" id="A0A5D3CJR7"/>
<dbReference type="EMBL" id="SSTD01010531">
    <property type="protein sequence ID" value="TYK11775.1"/>
    <property type="molecule type" value="Genomic_DNA"/>
</dbReference>
<reference evidence="2 3" key="1">
    <citation type="submission" date="2019-08" db="EMBL/GenBank/DDBJ databases">
        <title>Draft genome sequences of two oriental melons (Cucumis melo L. var makuwa).</title>
        <authorList>
            <person name="Kwon S.-Y."/>
        </authorList>
    </citation>
    <scope>NUCLEOTIDE SEQUENCE [LARGE SCALE GENOMIC DNA]</scope>
    <source>
        <strain evidence="3">cv. Chang Bougi</strain>
        <tissue evidence="2">Leaf</tissue>
    </source>
</reference>
<gene>
    <name evidence="2" type="ORF">E5676_scaffold304G001020</name>
</gene>
<evidence type="ECO:0000313" key="2">
    <source>
        <dbReference type="EMBL" id="TYK11775.1"/>
    </source>
</evidence>
<evidence type="ECO:0000256" key="1">
    <source>
        <dbReference type="SAM" id="MobiDB-lite"/>
    </source>
</evidence>
<organism evidence="2 3">
    <name type="scientific">Cucumis melo var. makuwa</name>
    <name type="common">Oriental melon</name>
    <dbReference type="NCBI Taxonomy" id="1194695"/>
    <lineage>
        <taxon>Eukaryota</taxon>
        <taxon>Viridiplantae</taxon>
        <taxon>Streptophyta</taxon>
        <taxon>Embryophyta</taxon>
        <taxon>Tracheophyta</taxon>
        <taxon>Spermatophyta</taxon>
        <taxon>Magnoliopsida</taxon>
        <taxon>eudicotyledons</taxon>
        <taxon>Gunneridae</taxon>
        <taxon>Pentapetalae</taxon>
        <taxon>rosids</taxon>
        <taxon>fabids</taxon>
        <taxon>Cucurbitales</taxon>
        <taxon>Cucurbitaceae</taxon>
        <taxon>Benincaseae</taxon>
        <taxon>Cucumis</taxon>
    </lineage>
</organism>
<feature type="region of interest" description="Disordered" evidence="1">
    <location>
        <begin position="75"/>
        <end position="118"/>
    </location>
</feature>
<protein>
    <submittedName>
        <fullName evidence="2">Uncharacterized protein</fullName>
    </submittedName>
</protein>
<proteinExistence type="predicted"/>
<sequence length="132" mass="15530">MNCSEEMMAKSVFEDKYYPTTYREAKRDEFLGQFKRELTRRLVTVTAIARWTDFSQLVETTLRVKQSLMEEEEHKEKRKQVVTITSDSEKEQDKKSSFTPCVSKGRGFKNKSRGKSSQSKEFWVVFFGESTL</sequence>
<dbReference type="Proteomes" id="UP000321947">
    <property type="component" value="Unassembled WGS sequence"/>
</dbReference>
<comment type="caution">
    <text evidence="2">The sequence shown here is derived from an EMBL/GenBank/DDBJ whole genome shotgun (WGS) entry which is preliminary data.</text>
</comment>